<evidence type="ECO:0000313" key="1">
    <source>
        <dbReference type="EMBL" id="AOZ73067.1"/>
    </source>
</evidence>
<keyword evidence="2" id="KW-1185">Reference proteome</keyword>
<sequence>MWQGQIIVANLSRTTPALDYQGHKANEVIFTGRSGSDQMEGQRYGLIPEEVVTSSKENWQNQVELF</sequence>
<dbReference type="AlphaFoldDB" id="A0A1D9ML96"/>
<dbReference type="KEGG" id="avu:BK816_07005"/>
<reference evidence="1 2" key="1">
    <citation type="submission" date="2016-10" db="EMBL/GenBank/DDBJ databases">
        <title>Actinomyces aegypiusis sp. nov., isolated from the Aegypius monachus in Qinghai Tibet Plateau China.</title>
        <authorList>
            <person name="Wang Y."/>
        </authorList>
    </citation>
    <scope>NUCLEOTIDE SEQUENCE [LARGE SCALE GENOMIC DNA]</scope>
    <source>
        <strain evidence="1 2">VUL4_3</strain>
    </source>
</reference>
<dbReference type="EMBL" id="CP017812">
    <property type="protein sequence ID" value="AOZ73067.1"/>
    <property type="molecule type" value="Genomic_DNA"/>
</dbReference>
<proteinExistence type="predicted"/>
<gene>
    <name evidence="1" type="ORF">BK816_07005</name>
</gene>
<protein>
    <submittedName>
        <fullName evidence="1">Uncharacterized protein</fullName>
    </submittedName>
</protein>
<accession>A0A1D9ML96</accession>
<evidence type="ECO:0000313" key="2">
    <source>
        <dbReference type="Proteomes" id="UP000176288"/>
    </source>
</evidence>
<organism evidence="1 2">
    <name type="scientific">Boudabousia tangfeifanii</name>
    <dbReference type="NCBI Taxonomy" id="1912795"/>
    <lineage>
        <taxon>Bacteria</taxon>
        <taxon>Bacillati</taxon>
        <taxon>Actinomycetota</taxon>
        <taxon>Actinomycetes</taxon>
        <taxon>Actinomycetales</taxon>
        <taxon>Actinomycetaceae</taxon>
        <taxon>Boudabousia</taxon>
    </lineage>
</organism>
<name>A0A1D9ML96_9ACTO</name>
<dbReference type="Proteomes" id="UP000176288">
    <property type="component" value="Chromosome"/>
</dbReference>